<organism evidence="5 6">
    <name type="scientific">Entomobacter blattae</name>
    <dbReference type="NCBI Taxonomy" id="2762277"/>
    <lineage>
        <taxon>Bacteria</taxon>
        <taxon>Pseudomonadati</taxon>
        <taxon>Pseudomonadota</taxon>
        <taxon>Alphaproteobacteria</taxon>
        <taxon>Acetobacterales</taxon>
        <taxon>Acetobacteraceae</taxon>
        <taxon>Entomobacter</taxon>
    </lineage>
</organism>
<dbReference type="GO" id="GO:0009097">
    <property type="term" value="P:isoleucine biosynthetic process"/>
    <property type="evidence" value="ECO:0007669"/>
    <property type="project" value="TreeGrafter"/>
</dbReference>
<dbReference type="InterPro" id="IPR001926">
    <property type="entry name" value="TrpB-like_PALP"/>
</dbReference>
<dbReference type="Gene3D" id="3.40.50.1100">
    <property type="match status" value="2"/>
</dbReference>
<dbReference type="GO" id="GO:0004794">
    <property type="term" value="F:threonine deaminase activity"/>
    <property type="evidence" value="ECO:0007669"/>
    <property type="project" value="UniProtKB-EC"/>
</dbReference>
<evidence type="ECO:0000313" key="5">
    <source>
        <dbReference type="EMBL" id="QNT78321.1"/>
    </source>
</evidence>
<dbReference type="InterPro" id="IPR036052">
    <property type="entry name" value="TrpB-like_PALP_sf"/>
</dbReference>
<dbReference type="EMBL" id="CP060244">
    <property type="protein sequence ID" value="QNT78321.1"/>
    <property type="molecule type" value="Genomic_DNA"/>
</dbReference>
<accession>A0A7H1NRB1</accession>
<dbReference type="SUPFAM" id="SSF53686">
    <property type="entry name" value="Tryptophan synthase beta subunit-like PLP-dependent enzymes"/>
    <property type="match status" value="1"/>
</dbReference>
<sequence>MRSGYVMPKFTPSAKVTRTADWGGEVILYGKDFAEASEHAKELCQREKRVFIHPYDDPAVMAGQGTLGLEFLQDFLESLDYKGLKA</sequence>
<evidence type="ECO:0000256" key="3">
    <source>
        <dbReference type="ARBA" id="ARBA00023239"/>
    </source>
</evidence>
<dbReference type="GO" id="GO:0006567">
    <property type="term" value="P:L-threonine catabolic process"/>
    <property type="evidence" value="ECO:0007669"/>
    <property type="project" value="TreeGrafter"/>
</dbReference>
<keyword evidence="3 5" id="KW-0456">Lyase</keyword>
<dbReference type="PANTHER" id="PTHR48078">
    <property type="entry name" value="THREONINE DEHYDRATASE, MITOCHONDRIAL-RELATED"/>
    <property type="match status" value="1"/>
</dbReference>
<dbReference type="Pfam" id="PF00291">
    <property type="entry name" value="PALP"/>
    <property type="match status" value="1"/>
</dbReference>
<evidence type="ECO:0000313" key="6">
    <source>
        <dbReference type="Proteomes" id="UP000516349"/>
    </source>
</evidence>
<evidence type="ECO:0000259" key="4">
    <source>
        <dbReference type="Pfam" id="PF00291"/>
    </source>
</evidence>
<protein>
    <submittedName>
        <fullName evidence="5">L-threonine dehydratase catabolic TdcB</fullName>
        <ecNumber evidence="5">4.3.1.19</ecNumber>
    </submittedName>
</protein>
<keyword evidence="2" id="KW-0663">Pyridoxal phosphate</keyword>
<evidence type="ECO:0000256" key="1">
    <source>
        <dbReference type="ARBA" id="ARBA00001933"/>
    </source>
</evidence>
<reference evidence="5 6" key="1">
    <citation type="submission" date="2020-08" db="EMBL/GenBank/DDBJ databases">
        <title>Complete genome sequence of Entomobacter blattae G55GP.</title>
        <authorList>
            <person name="Poehlein A."/>
            <person name="Guzman J."/>
            <person name="Daniel R."/>
            <person name="Vilcinskas A."/>
        </authorList>
    </citation>
    <scope>NUCLEOTIDE SEQUENCE [LARGE SCALE GENOMIC DNA]</scope>
    <source>
        <strain evidence="5 6">G55GP</strain>
    </source>
</reference>
<dbReference type="AlphaFoldDB" id="A0A7H1NRB1"/>
<dbReference type="InterPro" id="IPR050147">
    <property type="entry name" value="Ser/Thr_Dehydratase"/>
</dbReference>
<dbReference type="GO" id="GO:0006565">
    <property type="term" value="P:L-serine catabolic process"/>
    <property type="evidence" value="ECO:0007669"/>
    <property type="project" value="TreeGrafter"/>
</dbReference>
<dbReference type="KEGG" id="ebla:JGUZn3_10930"/>
<dbReference type="Proteomes" id="UP000516349">
    <property type="component" value="Chromosome"/>
</dbReference>
<feature type="domain" description="Tryptophan synthase beta chain-like PALP" evidence="4">
    <location>
        <begin position="6"/>
        <end position="81"/>
    </location>
</feature>
<proteinExistence type="predicted"/>
<keyword evidence="6" id="KW-1185">Reference proteome</keyword>
<dbReference type="GO" id="GO:0003941">
    <property type="term" value="F:L-serine ammonia-lyase activity"/>
    <property type="evidence" value="ECO:0007669"/>
    <property type="project" value="TreeGrafter"/>
</dbReference>
<name>A0A7H1NRB1_9PROT</name>
<dbReference type="EC" id="4.3.1.19" evidence="5"/>
<evidence type="ECO:0000256" key="2">
    <source>
        <dbReference type="ARBA" id="ARBA00022898"/>
    </source>
</evidence>
<comment type="cofactor">
    <cofactor evidence="1">
        <name>pyridoxal 5'-phosphate</name>
        <dbReference type="ChEBI" id="CHEBI:597326"/>
    </cofactor>
</comment>
<dbReference type="PANTHER" id="PTHR48078:SF6">
    <property type="entry name" value="L-THREONINE DEHYDRATASE CATABOLIC TDCB"/>
    <property type="match status" value="1"/>
</dbReference>
<gene>
    <name evidence="5" type="primary">tdcB_2</name>
    <name evidence="5" type="ORF">JGUZn3_10930</name>
</gene>